<reference evidence="5" key="2">
    <citation type="submission" date="2020-09" db="EMBL/GenBank/DDBJ databases">
        <authorList>
            <person name="Sun Q."/>
            <person name="Zhou Y."/>
        </authorList>
    </citation>
    <scope>NUCLEOTIDE SEQUENCE</scope>
    <source>
        <strain evidence="5">CGMCC 1.12919</strain>
    </source>
</reference>
<dbReference type="Gene3D" id="3.40.50.300">
    <property type="entry name" value="P-loop containing nucleotide triphosphate hydrolases"/>
    <property type="match status" value="1"/>
</dbReference>
<reference evidence="5" key="1">
    <citation type="journal article" date="2014" name="Int. J. Syst. Evol. Microbiol.">
        <title>Complete genome sequence of Corynebacterium casei LMG S-19264T (=DSM 44701T), isolated from a smear-ripened cheese.</title>
        <authorList>
            <consortium name="US DOE Joint Genome Institute (JGI-PGF)"/>
            <person name="Walter F."/>
            <person name="Albersmeier A."/>
            <person name="Kalinowski J."/>
            <person name="Ruckert C."/>
        </authorList>
    </citation>
    <scope>NUCLEOTIDE SEQUENCE</scope>
    <source>
        <strain evidence="5">CGMCC 1.12919</strain>
    </source>
</reference>
<gene>
    <name evidence="5" type="primary">livG</name>
    <name evidence="5" type="ORF">GCM10010994_20170</name>
</gene>
<comment type="caution">
    <text evidence="5">The sequence shown here is derived from an EMBL/GenBank/DDBJ whole genome shotgun (WGS) entry which is preliminary data.</text>
</comment>
<dbReference type="InterPro" id="IPR027417">
    <property type="entry name" value="P-loop_NTPase"/>
</dbReference>
<dbReference type="SMART" id="SM00382">
    <property type="entry name" value="AAA"/>
    <property type="match status" value="1"/>
</dbReference>
<evidence type="ECO:0000256" key="2">
    <source>
        <dbReference type="ARBA" id="ARBA00022741"/>
    </source>
</evidence>
<keyword evidence="1" id="KW-0813">Transport</keyword>
<dbReference type="GO" id="GO:0005524">
    <property type="term" value="F:ATP binding"/>
    <property type="evidence" value="ECO:0007669"/>
    <property type="project" value="UniProtKB-KW"/>
</dbReference>
<proteinExistence type="predicted"/>
<dbReference type="InterPro" id="IPR003593">
    <property type="entry name" value="AAA+_ATPase"/>
</dbReference>
<organism evidence="5 6">
    <name type="scientific">Chelatococcus reniformis</name>
    <dbReference type="NCBI Taxonomy" id="1494448"/>
    <lineage>
        <taxon>Bacteria</taxon>
        <taxon>Pseudomonadati</taxon>
        <taxon>Pseudomonadota</taxon>
        <taxon>Alphaproteobacteria</taxon>
        <taxon>Hyphomicrobiales</taxon>
        <taxon>Chelatococcaceae</taxon>
        <taxon>Chelatococcus</taxon>
    </lineage>
</organism>
<dbReference type="CDD" id="cd03219">
    <property type="entry name" value="ABC_Mj1267_LivG_branched"/>
    <property type="match status" value="1"/>
</dbReference>
<dbReference type="GO" id="GO:0016887">
    <property type="term" value="F:ATP hydrolysis activity"/>
    <property type="evidence" value="ECO:0007669"/>
    <property type="project" value="InterPro"/>
</dbReference>
<dbReference type="PANTHER" id="PTHR45772:SF9">
    <property type="entry name" value="CONSERVED COMPONENT OF ABC TRANSPORTER FOR NATURAL AMINO ACIDS"/>
    <property type="match status" value="1"/>
</dbReference>
<dbReference type="Pfam" id="PF12399">
    <property type="entry name" value="BCA_ABC_TP_C"/>
    <property type="match status" value="1"/>
</dbReference>
<evidence type="ECO:0000313" key="5">
    <source>
        <dbReference type="EMBL" id="GGC61548.1"/>
    </source>
</evidence>
<keyword evidence="3 5" id="KW-0067">ATP-binding</keyword>
<dbReference type="AlphaFoldDB" id="A0A916U6T9"/>
<keyword evidence="2" id="KW-0547">Nucleotide-binding</keyword>
<evidence type="ECO:0000259" key="4">
    <source>
        <dbReference type="PROSITE" id="PS50893"/>
    </source>
</evidence>
<dbReference type="SUPFAM" id="SSF52540">
    <property type="entry name" value="P-loop containing nucleoside triphosphate hydrolases"/>
    <property type="match status" value="1"/>
</dbReference>
<dbReference type="EMBL" id="BMGG01000003">
    <property type="protein sequence ID" value="GGC61548.1"/>
    <property type="molecule type" value="Genomic_DNA"/>
</dbReference>
<dbReference type="PROSITE" id="PS50893">
    <property type="entry name" value="ABC_TRANSPORTER_2"/>
    <property type="match status" value="1"/>
</dbReference>
<evidence type="ECO:0000256" key="3">
    <source>
        <dbReference type="ARBA" id="ARBA00022840"/>
    </source>
</evidence>
<dbReference type="InterPro" id="IPR003439">
    <property type="entry name" value="ABC_transporter-like_ATP-bd"/>
</dbReference>
<protein>
    <submittedName>
        <fullName evidence="5">ABC transporter ATP-binding protein</fullName>
    </submittedName>
</protein>
<dbReference type="InterPro" id="IPR051120">
    <property type="entry name" value="ABC_AA/LPS_Transport"/>
</dbReference>
<evidence type="ECO:0000256" key="1">
    <source>
        <dbReference type="ARBA" id="ARBA00022448"/>
    </source>
</evidence>
<accession>A0A916U6T9</accession>
<dbReference type="Proteomes" id="UP000637002">
    <property type="component" value="Unassembled WGS sequence"/>
</dbReference>
<feature type="domain" description="ABC transporter" evidence="4">
    <location>
        <begin position="33"/>
        <end position="279"/>
    </location>
</feature>
<keyword evidence="6" id="KW-1185">Reference proteome</keyword>
<evidence type="ECO:0000313" key="6">
    <source>
        <dbReference type="Proteomes" id="UP000637002"/>
    </source>
</evidence>
<dbReference type="InterPro" id="IPR032823">
    <property type="entry name" value="BCA_ABC_TP_C"/>
</dbReference>
<dbReference type="PANTHER" id="PTHR45772">
    <property type="entry name" value="CONSERVED COMPONENT OF ABC TRANSPORTER FOR NATURAL AMINO ACIDS-RELATED"/>
    <property type="match status" value="1"/>
</dbReference>
<sequence>MAPPLAAGASCARERNVTRADAPLTTTPSSALLEVRAVSKSFGGLHVLRAVDLTIARGSITGLIGPNGAGKSTLFNIVSGFLAPDRGDVIYHGRPIGRISVVDRSRAGLVRTFQTPQVFGHLTVRENLVAGCHKLGRSGMLADMLGLPLARRELAQMQRRAALTAARFSLEPVADVLAGKLPVGQQRLLELARAAIADPELLCLDEPSSGLNGDEVDQLARMLTQLNEEGMTVFLVSHDMELMGCAATVNVLCFGETIASGPFAAVKADPRVREAYLGA</sequence>
<dbReference type="GO" id="GO:0005886">
    <property type="term" value="C:plasma membrane"/>
    <property type="evidence" value="ECO:0007669"/>
    <property type="project" value="TreeGrafter"/>
</dbReference>
<dbReference type="Pfam" id="PF00005">
    <property type="entry name" value="ABC_tran"/>
    <property type="match status" value="1"/>
</dbReference>
<name>A0A916U6T9_9HYPH</name>